<feature type="compositionally biased region" description="Pro residues" evidence="1">
    <location>
        <begin position="175"/>
        <end position="184"/>
    </location>
</feature>
<keyword evidence="3" id="KW-1185">Reference proteome</keyword>
<feature type="non-terminal residue" evidence="2">
    <location>
        <position position="1"/>
    </location>
</feature>
<proteinExistence type="predicted"/>
<dbReference type="Proteomes" id="UP001189429">
    <property type="component" value="Unassembled WGS sequence"/>
</dbReference>
<evidence type="ECO:0000256" key="1">
    <source>
        <dbReference type="SAM" id="MobiDB-lite"/>
    </source>
</evidence>
<reference evidence="2" key="1">
    <citation type="submission" date="2023-10" db="EMBL/GenBank/DDBJ databases">
        <authorList>
            <person name="Chen Y."/>
            <person name="Shah S."/>
            <person name="Dougan E. K."/>
            <person name="Thang M."/>
            <person name="Chan C."/>
        </authorList>
    </citation>
    <scope>NUCLEOTIDE SEQUENCE [LARGE SCALE GENOMIC DNA]</scope>
</reference>
<protein>
    <submittedName>
        <fullName evidence="2">Uncharacterized protein</fullName>
    </submittedName>
</protein>
<gene>
    <name evidence="2" type="ORF">PCOR1329_LOCUS41882</name>
</gene>
<organism evidence="2 3">
    <name type="scientific">Prorocentrum cordatum</name>
    <dbReference type="NCBI Taxonomy" id="2364126"/>
    <lineage>
        <taxon>Eukaryota</taxon>
        <taxon>Sar</taxon>
        <taxon>Alveolata</taxon>
        <taxon>Dinophyceae</taxon>
        <taxon>Prorocentrales</taxon>
        <taxon>Prorocentraceae</taxon>
        <taxon>Prorocentrum</taxon>
    </lineage>
</organism>
<evidence type="ECO:0000313" key="2">
    <source>
        <dbReference type="EMBL" id="CAK0849115.1"/>
    </source>
</evidence>
<dbReference type="EMBL" id="CAUYUJ010015035">
    <property type="protein sequence ID" value="CAK0849115.1"/>
    <property type="molecule type" value="Genomic_DNA"/>
</dbReference>
<comment type="caution">
    <text evidence="2">The sequence shown here is derived from an EMBL/GenBank/DDBJ whole genome shotgun (WGS) entry which is preliminary data.</text>
</comment>
<accession>A0ABN9TTW0</accession>
<sequence>DFELCGPCAEKEHRCMICGSDEAPAATCGSPLATAQQLQSPAAWKVVPPPSPLNLAAGAQSPLGAQLSTSLQTPVQKLAAALPSPCGAAPPTPSASVPPRFCMDHDASDKRAKVDASVGLQLRECTSCHIQVNTTYVDFELCGGCSDAERRCMICGATAPISGRYIPPERVPAAQSPPPQPPRQGPQELVPHHA</sequence>
<name>A0ABN9TTW0_9DINO</name>
<evidence type="ECO:0000313" key="3">
    <source>
        <dbReference type="Proteomes" id="UP001189429"/>
    </source>
</evidence>
<feature type="region of interest" description="Disordered" evidence="1">
    <location>
        <begin position="166"/>
        <end position="194"/>
    </location>
</feature>